<reference evidence="1" key="1">
    <citation type="submission" date="2016-01" db="EMBL/GenBank/DDBJ databases">
        <title>Reference transcriptome for the parasite Schistocephalus solidus: insights into the molecular evolution of parasitism.</title>
        <authorList>
            <person name="Hebert F.O."/>
            <person name="Grambauer S."/>
            <person name="Barber I."/>
            <person name="Landry C.R."/>
            <person name="Aubin-Horth N."/>
        </authorList>
    </citation>
    <scope>NUCLEOTIDE SEQUENCE</scope>
</reference>
<dbReference type="AlphaFoldDB" id="A0A0X3NQI2"/>
<dbReference type="EMBL" id="GEEE01021136">
    <property type="protein sequence ID" value="JAP42089.1"/>
    <property type="molecule type" value="Transcribed_RNA"/>
</dbReference>
<organism evidence="1">
    <name type="scientific">Schistocephalus solidus</name>
    <name type="common">Tapeworm</name>
    <dbReference type="NCBI Taxonomy" id="70667"/>
    <lineage>
        <taxon>Eukaryota</taxon>
        <taxon>Metazoa</taxon>
        <taxon>Spiralia</taxon>
        <taxon>Lophotrochozoa</taxon>
        <taxon>Platyhelminthes</taxon>
        <taxon>Cestoda</taxon>
        <taxon>Eucestoda</taxon>
        <taxon>Diphyllobothriidea</taxon>
        <taxon>Diphyllobothriidae</taxon>
        <taxon>Schistocephalus</taxon>
    </lineage>
</organism>
<gene>
    <name evidence="1" type="ORF">TR137237</name>
</gene>
<sequence length="116" mass="14243">MRKPFWELFQFVLHLLLNYQQRILFEHLLVRTSLFRSSNLFFVKESWPFLTSDSSPSVLQIRRAFQLRPFLYHPATMPHMFVYPEHFCFCLSWITVVRCMNWFDLPFEGRKCLLIY</sequence>
<evidence type="ECO:0000313" key="1">
    <source>
        <dbReference type="EMBL" id="JAP42089.1"/>
    </source>
</evidence>
<proteinExistence type="predicted"/>
<protein>
    <submittedName>
        <fullName evidence="1">Uncharacterized protein</fullName>
    </submittedName>
</protein>
<name>A0A0X3NQI2_SCHSO</name>
<accession>A0A0X3NQI2</accession>